<dbReference type="EMBL" id="RQYC01000043">
    <property type="protein sequence ID" value="RRD88619.1"/>
    <property type="molecule type" value="Genomic_DNA"/>
</dbReference>
<feature type="non-terminal residue" evidence="1">
    <location>
        <position position="92"/>
    </location>
</feature>
<protein>
    <submittedName>
        <fullName evidence="1">Uncharacterized protein</fullName>
    </submittedName>
</protein>
<proteinExistence type="predicted"/>
<organism evidence="1 2">
    <name type="scientific">Conchiformibius steedae</name>
    <dbReference type="NCBI Taxonomy" id="153493"/>
    <lineage>
        <taxon>Bacteria</taxon>
        <taxon>Pseudomonadati</taxon>
        <taxon>Pseudomonadota</taxon>
        <taxon>Betaproteobacteria</taxon>
        <taxon>Neisseriales</taxon>
        <taxon>Neisseriaceae</taxon>
        <taxon>Conchiformibius</taxon>
    </lineage>
</organism>
<dbReference type="AlphaFoldDB" id="A0A3P1ZZR9"/>
<gene>
    <name evidence="1" type="ORF">EII21_11200</name>
</gene>
<accession>A0A3P1ZZR9</accession>
<keyword evidence="2" id="KW-1185">Reference proteome</keyword>
<dbReference type="RefSeq" id="WP_148091359.1">
    <property type="nucleotide sequence ID" value="NZ_RQYC01000043.1"/>
</dbReference>
<sequence length="92" mass="9921">MKTYTLKTTVNGHSTVQKLNPAQAVKIQAQAGAQYELIDETGAVLTPVRDGNHLKWLLPDGSEPIVWIESYGEQVLMPVASSGEMATPVAQT</sequence>
<evidence type="ECO:0000313" key="1">
    <source>
        <dbReference type="EMBL" id="RRD88619.1"/>
    </source>
</evidence>
<dbReference type="Proteomes" id="UP000269923">
    <property type="component" value="Unassembled WGS sequence"/>
</dbReference>
<evidence type="ECO:0000313" key="2">
    <source>
        <dbReference type="Proteomes" id="UP000269923"/>
    </source>
</evidence>
<comment type="caution">
    <text evidence="1">The sequence shown here is derived from an EMBL/GenBank/DDBJ whole genome shotgun (WGS) entry which is preliminary data.</text>
</comment>
<reference evidence="1 2" key="1">
    <citation type="submission" date="2018-11" db="EMBL/GenBank/DDBJ databases">
        <title>Genomes From Bacteria Associated with the Canine Oral Cavity: a Test Case for Automated Genome-Based Taxonomic Assignment.</title>
        <authorList>
            <person name="Coil D.A."/>
            <person name="Jospin G."/>
            <person name="Darling A.E."/>
            <person name="Wallis C."/>
            <person name="Davis I.J."/>
            <person name="Harris S."/>
            <person name="Eisen J.A."/>
            <person name="Holcombe L.J."/>
            <person name="O'Flynn C."/>
        </authorList>
    </citation>
    <scope>NUCLEOTIDE SEQUENCE [LARGE SCALE GENOMIC DNA]</scope>
    <source>
        <strain evidence="1 2">COT-280</strain>
    </source>
</reference>
<name>A0A3P1ZZR9_9NEIS</name>